<dbReference type="Proteomes" id="UP000199470">
    <property type="component" value="Unassembled WGS sequence"/>
</dbReference>
<protein>
    <submittedName>
        <fullName evidence="3">Inorganic triphosphatase YgiF, contains CYTH and CHAD domains</fullName>
    </submittedName>
</protein>
<evidence type="ECO:0000259" key="2">
    <source>
        <dbReference type="PROSITE" id="PS51708"/>
    </source>
</evidence>
<dbReference type="PROSITE" id="PS51707">
    <property type="entry name" value="CYTH"/>
    <property type="match status" value="1"/>
</dbReference>
<feature type="domain" description="CHAD" evidence="2">
    <location>
        <begin position="221"/>
        <end position="496"/>
    </location>
</feature>
<sequence length="508" mass="56052">MEIELKLLLDANDNERLRQHPLVAAHSDGRSSHQNLLARYFDTADFALRRQQAGLRVRQIDGMWVQTMKAGGSVQGGLHQRNEWEGPVKRAWPELGKLKKMMAADADWRALLDGDLAKRLETQFTVRVERDKWDVRVGDDDIELVLDHGSVEHQEHSSPVNEIELELKSGSPQGLYAFALALLDDIPLRLSNTSKAERGYALCSQSGTIVSKARAPALPAGASVLQGMQAIVDSCLQQIQANEDGVIHTDNPESVHQMRVGVRRLRSALKLFDGAAPCPPDLLEEIDWLGGVLGGARDWEVLSGGTLQRLADSPAALRHLLAIQQPVLLQAKQARRDAAQALLSPRYTRLLLRFCSWLLELPAQAELDGATLARPLQKFARDTIKRNQQRLLERGKAIADGDAASLHRLRIAGKKARYALEFFQPLYRAGGVRRQIGALTAIQDELGRHNDLSVAGRLLAQLQQEHSGGAESIAFARGYLLAQQGQETGAVLKAWRAFKTLPLPRPAG</sequence>
<accession>A0A1I4M0U1</accession>
<dbReference type="EMBL" id="FOTW01000010">
    <property type="protein sequence ID" value="SFL96656.1"/>
    <property type="molecule type" value="Genomic_DNA"/>
</dbReference>
<organism evidence="3 4">
    <name type="scientific">Rugamonas rubra</name>
    <dbReference type="NCBI Taxonomy" id="758825"/>
    <lineage>
        <taxon>Bacteria</taxon>
        <taxon>Pseudomonadati</taxon>
        <taxon>Pseudomonadota</taxon>
        <taxon>Betaproteobacteria</taxon>
        <taxon>Burkholderiales</taxon>
        <taxon>Oxalobacteraceae</taxon>
        <taxon>Telluria group</taxon>
        <taxon>Rugamonas</taxon>
    </lineage>
</organism>
<dbReference type="OrthoDB" id="3034217at2"/>
<dbReference type="PANTHER" id="PTHR39569:SF1">
    <property type="entry name" value="INORGANIC TRIPHOSPHATASE"/>
    <property type="match status" value="1"/>
</dbReference>
<dbReference type="GO" id="GO:0050355">
    <property type="term" value="F:inorganic triphosphate phosphatase activity"/>
    <property type="evidence" value="ECO:0007669"/>
    <property type="project" value="InterPro"/>
</dbReference>
<dbReference type="SUPFAM" id="SSF55154">
    <property type="entry name" value="CYTH-like phosphatases"/>
    <property type="match status" value="1"/>
</dbReference>
<dbReference type="InterPro" id="IPR007899">
    <property type="entry name" value="CHAD_dom"/>
</dbReference>
<dbReference type="PANTHER" id="PTHR39569">
    <property type="entry name" value="INORGANIC TRIPHOSPHATASE"/>
    <property type="match status" value="1"/>
</dbReference>
<gene>
    <name evidence="3" type="ORF">SAMN02982985_02159</name>
</gene>
<dbReference type="SMART" id="SM01118">
    <property type="entry name" value="CYTH"/>
    <property type="match status" value="1"/>
</dbReference>
<dbReference type="SMART" id="SM00880">
    <property type="entry name" value="CHAD"/>
    <property type="match status" value="1"/>
</dbReference>
<dbReference type="CDD" id="cd07756">
    <property type="entry name" value="CYTH-like_Pase_CHAD"/>
    <property type="match status" value="1"/>
</dbReference>
<dbReference type="Pfam" id="PF05235">
    <property type="entry name" value="CHAD"/>
    <property type="match status" value="1"/>
</dbReference>
<keyword evidence="4" id="KW-1185">Reference proteome</keyword>
<reference evidence="3 4" key="1">
    <citation type="submission" date="2016-10" db="EMBL/GenBank/DDBJ databases">
        <authorList>
            <person name="de Groot N.N."/>
        </authorList>
    </citation>
    <scope>NUCLEOTIDE SEQUENCE [LARGE SCALE GENOMIC DNA]</scope>
    <source>
        <strain evidence="3 4">ATCC 43154</strain>
    </source>
</reference>
<dbReference type="AlphaFoldDB" id="A0A1I4M0U1"/>
<evidence type="ECO:0000259" key="1">
    <source>
        <dbReference type="PROSITE" id="PS51707"/>
    </source>
</evidence>
<dbReference type="InterPro" id="IPR039013">
    <property type="entry name" value="YgiF"/>
</dbReference>
<dbReference type="Gene3D" id="2.40.320.10">
    <property type="entry name" value="Hypothetical Protein Pfu-838710-001"/>
    <property type="match status" value="1"/>
</dbReference>
<dbReference type="InterPro" id="IPR033469">
    <property type="entry name" value="CYTH-like_dom_sf"/>
</dbReference>
<dbReference type="RefSeq" id="WP_093387432.1">
    <property type="nucleotide sequence ID" value="NZ_FOTW01000010.1"/>
</dbReference>
<proteinExistence type="predicted"/>
<dbReference type="Gene3D" id="1.40.20.10">
    <property type="entry name" value="CHAD domain"/>
    <property type="match status" value="1"/>
</dbReference>
<dbReference type="InterPro" id="IPR038186">
    <property type="entry name" value="CHAD_dom_sf"/>
</dbReference>
<evidence type="ECO:0000313" key="4">
    <source>
        <dbReference type="Proteomes" id="UP000199470"/>
    </source>
</evidence>
<evidence type="ECO:0000313" key="3">
    <source>
        <dbReference type="EMBL" id="SFL96656.1"/>
    </source>
</evidence>
<dbReference type="Pfam" id="PF01928">
    <property type="entry name" value="CYTH"/>
    <property type="match status" value="1"/>
</dbReference>
<feature type="domain" description="CYTH" evidence="1">
    <location>
        <begin position="1"/>
        <end position="206"/>
    </location>
</feature>
<name>A0A1I4M0U1_9BURK</name>
<dbReference type="GO" id="GO:0046872">
    <property type="term" value="F:metal ion binding"/>
    <property type="evidence" value="ECO:0007669"/>
    <property type="project" value="TreeGrafter"/>
</dbReference>
<dbReference type="STRING" id="758825.SAMN02982985_02159"/>
<dbReference type="InterPro" id="IPR023577">
    <property type="entry name" value="CYTH_domain"/>
</dbReference>
<dbReference type="PROSITE" id="PS51708">
    <property type="entry name" value="CHAD"/>
    <property type="match status" value="1"/>
</dbReference>